<name>A0AA35LTC6_9HYPO</name>
<reference evidence="1" key="1">
    <citation type="submission" date="2023-01" db="EMBL/GenBank/DDBJ databases">
        <authorList>
            <person name="Piombo E."/>
        </authorList>
    </citation>
    <scope>NUCLEOTIDE SEQUENCE</scope>
</reference>
<dbReference type="PANTHER" id="PTHR33112">
    <property type="entry name" value="DOMAIN PROTEIN, PUTATIVE-RELATED"/>
    <property type="match status" value="1"/>
</dbReference>
<keyword evidence="2" id="KW-1185">Reference proteome</keyword>
<comment type="caution">
    <text evidence="1">The sequence shown here is derived from an EMBL/GenBank/DDBJ whole genome shotgun (WGS) entry which is preliminary data.</text>
</comment>
<organism evidence="1 2">
    <name type="scientific">Clonostachys chloroleuca</name>
    <dbReference type="NCBI Taxonomy" id="1926264"/>
    <lineage>
        <taxon>Eukaryota</taxon>
        <taxon>Fungi</taxon>
        <taxon>Dikarya</taxon>
        <taxon>Ascomycota</taxon>
        <taxon>Pezizomycotina</taxon>
        <taxon>Sordariomycetes</taxon>
        <taxon>Hypocreomycetidae</taxon>
        <taxon>Hypocreales</taxon>
        <taxon>Bionectriaceae</taxon>
        <taxon>Clonostachys</taxon>
    </lineage>
</organism>
<evidence type="ECO:0000313" key="2">
    <source>
        <dbReference type="Proteomes" id="UP001160390"/>
    </source>
</evidence>
<sequence length="300" mass="34217">MYPDGTPTIFVNFDTQVKIMDPEAYLKWVNSWRQIPFIPTMDVGYGIWKRLVHLYSQTRVTKASDKLIAISGLAKRMRAIMQNEEKFLAGLWSLHLTSQVLWKVAPNAIGSRIPRWRRPYRAPSWSWVYMPMEESAVPLSAYIVIEEASVTPRSSLNDTGEAIDGHIRLRGSLIRAELMSSNEEGSRSKMDLWVNGMNTDSAVSLDEVRLDESYSLVYLPMAGEYDADGDGQAVIGIRALLLVPVKGKPQGWYSRFGFANTWHDREDPEPMNHLIRVMEDRTFNDETLSLEGVPRTIMFL</sequence>
<dbReference type="PANTHER" id="PTHR33112:SF10">
    <property type="entry name" value="TOL"/>
    <property type="match status" value="1"/>
</dbReference>
<dbReference type="EMBL" id="CABFNP030000627">
    <property type="protein sequence ID" value="CAI6067936.1"/>
    <property type="molecule type" value="Genomic_DNA"/>
</dbReference>
<evidence type="ECO:0000313" key="1">
    <source>
        <dbReference type="EMBL" id="CAI6067936.1"/>
    </source>
</evidence>
<proteinExistence type="predicted"/>
<gene>
    <name evidence="1" type="ORF">CCHLO57077_00015745</name>
</gene>
<dbReference type="AlphaFoldDB" id="A0AA35LTC6"/>
<protein>
    <submittedName>
        <fullName evidence="1">Uncharacterized protein</fullName>
    </submittedName>
</protein>
<accession>A0AA35LTC6</accession>
<dbReference type="Proteomes" id="UP001160390">
    <property type="component" value="Unassembled WGS sequence"/>
</dbReference>